<feature type="transmembrane region" description="Helical" evidence="7">
    <location>
        <begin position="394"/>
        <end position="411"/>
    </location>
</feature>
<keyword evidence="3 7" id="KW-0812">Transmembrane</keyword>
<proteinExistence type="predicted"/>
<feature type="transmembrane region" description="Helical" evidence="7">
    <location>
        <begin position="184"/>
        <end position="203"/>
    </location>
</feature>
<dbReference type="PROSITE" id="PS50850">
    <property type="entry name" value="MFS"/>
    <property type="match status" value="1"/>
</dbReference>
<feature type="transmembrane region" description="Helical" evidence="7">
    <location>
        <begin position="124"/>
        <end position="143"/>
    </location>
</feature>
<feature type="region of interest" description="Disordered" evidence="6">
    <location>
        <begin position="1"/>
        <end position="42"/>
    </location>
</feature>
<comment type="subcellular location">
    <subcellularLocation>
        <location evidence="1">Membrane</location>
        <topology evidence="1">Multi-pass membrane protein</topology>
    </subcellularLocation>
</comment>
<evidence type="ECO:0000259" key="8">
    <source>
        <dbReference type="PROSITE" id="PS50850"/>
    </source>
</evidence>
<dbReference type="Proteomes" id="UP001305779">
    <property type="component" value="Unassembled WGS sequence"/>
</dbReference>
<evidence type="ECO:0000256" key="1">
    <source>
        <dbReference type="ARBA" id="ARBA00004141"/>
    </source>
</evidence>
<feature type="transmembrane region" description="Helical" evidence="7">
    <location>
        <begin position="149"/>
        <end position="172"/>
    </location>
</feature>
<keyword evidence="4 7" id="KW-1133">Transmembrane helix</keyword>
<dbReference type="InterPro" id="IPR010573">
    <property type="entry name" value="MFS_Str1/Tri12-like"/>
</dbReference>
<feature type="transmembrane region" description="Helical" evidence="7">
    <location>
        <begin position="417"/>
        <end position="443"/>
    </location>
</feature>
<protein>
    <recommendedName>
        <fullName evidence="8">Major facilitator superfamily (MFS) profile domain-containing protein</fullName>
    </recommendedName>
</protein>
<feature type="transmembrane region" description="Helical" evidence="7">
    <location>
        <begin position="60"/>
        <end position="79"/>
    </location>
</feature>
<gene>
    <name evidence="9" type="ORF">PRZ48_008131</name>
</gene>
<feature type="transmembrane region" description="Helical" evidence="7">
    <location>
        <begin position="324"/>
        <end position="349"/>
    </location>
</feature>
<comment type="caution">
    <text evidence="9">The sequence shown here is derived from an EMBL/GenBank/DDBJ whole genome shotgun (WGS) entry which is preliminary data.</text>
</comment>
<feature type="domain" description="Major facilitator superfamily (MFS) profile" evidence="8">
    <location>
        <begin position="57"/>
        <end position="514"/>
    </location>
</feature>
<evidence type="ECO:0000256" key="7">
    <source>
        <dbReference type="SAM" id="Phobius"/>
    </source>
</evidence>
<evidence type="ECO:0000256" key="3">
    <source>
        <dbReference type="ARBA" id="ARBA00022692"/>
    </source>
</evidence>
<feature type="transmembrane region" description="Helical" evidence="7">
    <location>
        <begin position="209"/>
        <end position="232"/>
    </location>
</feature>
<evidence type="ECO:0000256" key="4">
    <source>
        <dbReference type="ARBA" id="ARBA00022989"/>
    </source>
</evidence>
<organism evidence="9 10">
    <name type="scientific">Zasmidium cellare</name>
    <name type="common">Wine cellar mold</name>
    <name type="synonym">Racodium cellare</name>
    <dbReference type="NCBI Taxonomy" id="395010"/>
    <lineage>
        <taxon>Eukaryota</taxon>
        <taxon>Fungi</taxon>
        <taxon>Dikarya</taxon>
        <taxon>Ascomycota</taxon>
        <taxon>Pezizomycotina</taxon>
        <taxon>Dothideomycetes</taxon>
        <taxon>Dothideomycetidae</taxon>
        <taxon>Mycosphaerellales</taxon>
        <taxon>Mycosphaerellaceae</taxon>
        <taxon>Zasmidium</taxon>
    </lineage>
</organism>
<dbReference type="PANTHER" id="PTHR23501">
    <property type="entry name" value="MAJOR FACILITATOR SUPERFAMILY"/>
    <property type="match status" value="1"/>
</dbReference>
<keyword evidence="2" id="KW-0813">Transport</keyword>
<evidence type="ECO:0000256" key="2">
    <source>
        <dbReference type="ARBA" id="ARBA00022448"/>
    </source>
</evidence>
<evidence type="ECO:0000256" key="6">
    <source>
        <dbReference type="SAM" id="MobiDB-lite"/>
    </source>
</evidence>
<feature type="transmembrane region" description="Helical" evidence="7">
    <location>
        <begin position="99"/>
        <end position="117"/>
    </location>
</feature>
<dbReference type="InterPro" id="IPR020846">
    <property type="entry name" value="MFS_dom"/>
</dbReference>
<dbReference type="Gene3D" id="1.20.1250.20">
    <property type="entry name" value="MFS general substrate transporter like domains"/>
    <property type="match status" value="1"/>
</dbReference>
<feature type="transmembrane region" description="Helical" evidence="7">
    <location>
        <begin position="361"/>
        <end position="382"/>
    </location>
</feature>
<feature type="compositionally biased region" description="Basic and acidic residues" evidence="6">
    <location>
        <begin position="10"/>
        <end position="26"/>
    </location>
</feature>
<dbReference type="SUPFAM" id="SSF103473">
    <property type="entry name" value="MFS general substrate transporter"/>
    <property type="match status" value="1"/>
</dbReference>
<reference evidence="9 10" key="1">
    <citation type="journal article" date="2023" name="G3 (Bethesda)">
        <title>A chromosome-level genome assembly of Zasmidium syzygii isolated from banana leaves.</title>
        <authorList>
            <person name="van Westerhoven A.C."/>
            <person name="Mehrabi R."/>
            <person name="Talebi R."/>
            <person name="Steentjes M.B.F."/>
            <person name="Corcolon B."/>
            <person name="Chong P.A."/>
            <person name="Kema G.H.J."/>
            <person name="Seidl M.F."/>
        </authorList>
    </citation>
    <scope>NUCLEOTIDE SEQUENCE [LARGE SCALE GENOMIC DNA]</scope>
    <source>
        <strain evidence="9 10">P124</strain>
    </source>
</reference>
<dbReference type="Pfam" id="PF06609">
    <property type="entry name" value="TRI12"/>
    <property type="match status" value="1"/>
</dbReference>
<dbReference type="InterPro" id="IPR036259">
    <property type="entry name" value="MFS_trans_sf"/>
</dbReference>
<feature type="transmembrane region" description="Helical" evidence="7">
    <location>
        <begin position="285"/>
        <end position="303"/>
    </location>
</feature>
<name>A0ABR0EF78_ZASCE</name>
<feature type="transmembrane region" description="Helical" evidence="7">
    <location>
        <begin position="252"/>
        <end position="273"/>
    </location>
</feature>
<sequence length="580" mass="62409">MATTTDPTLTDEKADHQHHSHDEFADAHTTSSNDLEKAPTGFRQNETDAADVPWTATRMIAVFSLCLVYVGSQIVLYFVSSNLTAISETIGTKYGNWMLTANTLAVAAICPFVGYITDLLGRRWVCLFGTAMLILASIVQATAHNFAAAVSAQAIGGIGAGICELVALAGVAEITPVRWRGVTLSLVTFSIVPFMPQLLYSVLITRASTWRWCFMITGGWNFIGMVGLFFCYKPPPRHMHDGLTTIEIIKRIDWIGAFLSIVGVTLFLVGLQAGGYQVPWVSGRALGPLIVGGLMTFVAFPLWEVYGLHPYPMVPPKIFKGQRVVALAYVIVFVAGMDFYSILGFFPIVLQYVFNTDPITIGVRGLCYPWAILGGACIVSYLMSYTKGHVRTMFLICAAIMTAFTGALAASTPDNSVYTITMATFSAFGNGALVVPALTLAFYAAPDEFVGTVGALSLAVRFLGGSIGTAIYFNVFLNQFSTNLPAYVGQAAVAIGADQALAVELVKAYASQVPGAAAMVPGATQAMIAATQYASQWAYAESLKYVWYTTIPFGVISCVCCAFLPNIRKFMTSKIAVDIH</sequence>
<dbReference type="PANTHER" id="PTHR23501:SF109">
    <property type="entry name" value="MAJOR FACILITATOR SUPERFAMILY (MFS) PROFILE DOMAIN-CONTAINING PROTEIN-RELATED"/>
    <property type="match status" value="1"/>
</dbReference>
<keyword evidence="10" id="KW-1185">Reference proteome</keyword>
<evidence type="ECO:0000313" key="9">
    <source>
        <dbReference type="EMBL" id="KAK4499945.1"/>
    </source>
</evidence>
<feature type="transmembrane region" description="Helical" evidence="7">
    <location>
        <begin position="455"/>
        <end position="477"/>
    </location>
</feature>
<evidence type="ECO:0000256" key="5">
    <source>
        <dbReference type="ARBA" id="ARBA00023136"/>
    </source>
</evidence>
<dbReference type="EMBL" id="JAXOVC010000006">
    <property type="protein sequence ID" value="KAK4499945.1"/>
    <property type="molecule type" value="Genomic_DNA"/>
</dbReference>
<accession>A0ABR0EF78</accession>
<feature type="transmembrane region" description="Helical" evidence="7">
    <location>
        <begin position="545"/>
        <end position="564"/>
    </location>
</feature>
<evidence type="ECO:0000313" key="10">
    <source>
        <dbReference type="Proteomes" id="UP001305779"/>
    </source>
</evidence>
<keyword evidence="5 7" id="KW-0472">Membrane</keyword>